<gene>
    <name evidence="2" type="ORF">CONLIGDRAFT_25733</name>
</gene>
<dbReference type="EMBL" id="KV875093">
    <property type="protein sequence ID" value="OIW34794.1"/>
    <property type="molecule type" value="Genomic_DNA"/>
</dbReference>
<evidence type="ECO:0000313" key="3">
    <source>
        <dbReference type="Proteomes" id="UP000182658"/>
    </source>
</evidence>
<evidence type="ECO:0000256" key="1">
    <source>
        <dbReference type="SAM" id="MobiDB-lite"/>
    </source>
</evidence>
<feature type="compositionally biased region" description="Polar residues" evidence="1">
    <location>
        <begin position="98"/>
        <end position="107"/>
    </location>
</feature>
<accession>A0A1J7K3P0</accession>
<dbReference type="STRING" id="1408157.A0A1J7K3P0"/>
<dbReference type="Proteomes" id="UP000182658">
    <property type="component" value="Unassembled WGS sequence"/>
</dbReference>
<feature type="region of interest" description="Disordered" evidence="1">
    <location>
        <begin position="1"/>
        <end position="42"/>
    </location>
</feature>
<reference evidence="2 3" key="1">
    <citation type="submission" date="2016-10" db="EMBL/GenBank/DDBJ databases">
        <title>Draft genome sequence of Coniochaeta ligniaria NRRL30616, a lignocellulolytic fungus for bioabatement of inhibitors in plant biomass hydrolysates.</title>
        <authorList>
            <consortium name="DOE Joint Genome Institute"/>
            <person name="Jimenez D.J."/>
            <person name="Hector R.E."/>
            <person name="Riley R."/>
            <person name="Sun H."/>
            <person name="Grigoriev I.V."/>
            <person name="Van Elsas J.D."/>
            <person name="Nichols N.N."/>
        </authorList>
    </citation>
    <scope>NUCLEOTIDE SEQUENCE [LARGE SCALE GENOMIC DNA]</scope>
    <source>
        <strain evidence="2 3">NRRL 30616</strain>
    </source>
</reference>
<dbReference type="AlphaFoldDB" id="A0A1J7K3P0"/>
<dbReference type="InParanoid" id="A0A1J7K3P0"/>
<name>A0A1J7K3P0_9PEZI</name>
<feature type="compositionally biased region" description="Basic and acidic residues" evidence="1">
    <location>
        <begin position="1"/>
        <end position="38"/>
    </location>
</feature>
<protein>
    <submittedName>
        <fullName evidence="2">Uncharacterized protein</fullName>
    </submittedName>
</protein>
<dbReference type="OrthoDB" id="5337545at2759"/>
<sequence>MASRSDNDKGHGKGKGKGKERDEGVPSTRRASDPHEEDGSLMSRIANSTVGLANSMLSGVPSNSILASAVSEKGSTSAAAGSRPDHAESSVQFRPDITTGSQPFRSAQVQGHVAEEEAAFSDFLDSTPVFQPAGPSDVEAVRQPSGTANTQLAPLDHGPTTYSSVSEQERHDGAAVVSLLMDTNEYLPDHLEDGILSAGEKESLRKALFGQASDVQRQDVDWNHVLNFIPEYLRHEEQSVDSYLDTGLSDPAEAWQAWVGQWEDVLTRYDDEVWGDLGSLVKEARQEVEQLEQVRQDEPAPETPALRRLRAILGHLRGG</sequence>
<feature type="region of interest" description="Disordered" evidence="1">
    <location>
        <begin position="129"/>
        <end position="169"/>
    </location>
</feature>
<keyword evidence="3" id="KW-1185">Reference proteome</keyword>
<organism evidence="2 3">
    <name type="scientific">Coniochaeta ligniaria NRRL 30616</name>
    <dbReference type="NCBI Taxonomy" id="1408157"/>
    <lineage>
        <taxon>Eukaryota</taxon>
        <taxon>Fungi</taxon>
        <taxon>Dikarya</taxon>
        <taxon>Ascomycota</taxon>
        <taxon>Pezizomycotina</taxon>
        <taxon>Sordariomycetes</taxon>
        <taxon>Sordariomycetidae</taxon>
        <taxon>Coniochaetales</taxon>
        <taxon>Coniochaetaceae</taxon>
        <taxon>Coniochaeta</taxon>
    </lineage>
</organism>
<evidence type="ECO:0000313" key="2">
    <source>
        <dbReference type="EMBL" id="OIW34794.1"/>
    </source>
</evidence>
<proteinExistence type="predicted"/>
<feature type="region of interest" description="Disordered" evidence="1">
    <location>
        <begin position="72"/>
        <end position="107"/>
    </location>
</feature>